<proteinExistence type="predicted"/>
<sequence>MDWPSNKIAENVKLARSPLWKWYSQKLLRSSYTLQYRPIASDSTMIITQTDETPTQRFSGGTPVQQFGNSWGIANGQRPADVQQMEEQTVYWSADENPFYYHTSKRFYGQPYQVDSGFYGYTLSKSPTSQQRTFQSSSSQTQIAHIFSDQYQPFRSV</sequence>
<accession>A0AAD5ML61</accession>
<dbReference type="EMBL" id="JAHQIW010000981">
    <property type="protein sequence ID" value="KAJ1350992.1"/>
    <property type="molecule type" value="Genomic_DNA"/>
</dbReference>
<protein>
    <submittedName>
        <fullName evidence="1">Uncharacterized protein</fullName>
    </submittedName>
</protein>
<gene>
    <name evidence="1" type="ORF">KIN20_006924</name>
</gene>
<reference evidence="1" key="1">
    <citation type="submission" date="2021-06" db="EMBL/GenBank/DDBJ databases">
        <title>Parelaphostrongylus tenuis whole genome reference sequence.</title>
        <authorList>
            <person name="Garwood T.J."/>
            <person name="Larsen P.A."/>
            <person name="Fountain-Jones N.M."/>
            <person name="Garbe J.R."/>
            <person name="Macchietto M.G."/>
            <person name="Kania S.A."/>
            <person name="Gerhold R.W."/>
            <person name="Richards J.E."/>
            <person name="Wolf T.M."/>
        </authorList>
    </citation>
    <scope>NUCLEOTIDE SEQUENCE</scope>
    <source>
        <strain evidence="1">MNPRO001-30</strain>
        <tissue evidence="1">Meninges</tissue>
    </source>
</reference>
<dbReference type="AlphaFoldDB" id="A0AAD5ML61"/>
<name>A0AAD5ML61_PARTN</name>
<evidence type="ECO:0000313" key="1">
    <source>
        <dbReference type="EMBL" id="KAJ1350992.1"/>
    </source>
</evidence>
<keyword evidence="2" id="KW-1185">Reference proteome</keyword>
<dbReference type="Proteomes" id="UP001196413">
    <property type="component" value="Unassembled WGS sequence"/>
</dbReference>
<evidence type="ECO:0000313" key="2">
    <source>
        <dbReference type="Proteomes" id="UP001196413"/>
    </source>
</evidence>
<comment type="caution">
    <text evidence="1">The sequence shown here is derived from an EMBL/GenBank/DDBJ whole genome shotgun (WGS) entry which is preliminary data.</text>
</comment>
<organism evidence="1 2">
    <name type="scientific">Parelaphostrongylus tenuis</name>
    <name type="common">Meningeal worm</name>
    <dbReference type="NCBI Taxonomy" id="148309"/>
    <lineage>
        <taxon>Eukaryota</taxon>
        <taxon>Metazoa</taxon>
        <taxon>Ecdysozoa</taxon>
        <taxon>Nematoda</taxon>
        <taxon>Chromadorea</taxon>
        <taxon>Rhabditida</taxon>
        <taxon>Rhabditina</taxon>
        <taxon>Rhabditomorpha</taxon>
        <taxon>Strongyloidea</taxon>
        <taxon>Metastrongylidae</taxon>
        <taxon>Parelaphostrongylus</taxon>
    </lineage>
</organism>